<name>A0ABQ5I4Y8_9ASTR</name>
<keyword evidence="3" id="KW-1185">Reference proteome</keyword>
<dbReference type="Proteomes" id="UP001151760">
    <property type="component" value="Unassembled WGS sequence"/>
</dbReference>
<feature type="region of interest" description="Disordered" evidence="1">
    <location>
        <begin position="68"/>
        <end position="92"/>
    </location>
</feature>
<evidence type="ECO:0000256" key="1">
    <source>
        <dbReference type="SAM" id="MobiDB-lite"/>
    </source>
</evidence>
<proteinExistence type="predicted"/>
<evidence type="ECO:0000313" key="3">
    <source>
        <dbReference type="Proteomes" id="UP001151760"/>
    </source>
</evidence>
<comment type="caution">
    <text evidence="2">The sequence shown here is derived from an EMBL/GenBank/DDBJ whole genome shotgun (WGS) entry which is preliminary data.</text>
</comment>
<dbReference type="EMBL" id="BQNB010020296">
    <property type="protein sequence ID" value="GJT94432.1"/>
    <property type="molecule type" value="Genomic_DNA"/>
</dbReference>
<sequence>MCAFLDNKPRFDLFKTWVSPSASYQANPNTYYAVSGCITKTPVNVDDEEDEITDEVFELRRRAKGKNVEESRISPIPSPTRSPRNLSTLVSSDTEKLQELTGRYGYLFAHLKKRFMPRTSIDQLADNLHDVIMETLPSLVKENVTEQVKKEVPVQVRDQVPVYLAEGLILERKTTKEETERLISKAILQERGRMHAQISLQIQNAFDNAIPSLVDASIRSYMSGHILHVHPAQVQSFSIPEQQHQLYLAMKADPLLQQQDIAFWLALQMKFEKTQKTSEYEAYVSGESSSGQDNVEEPGPSTSGNQEQDDEFDFWTDSYASDDDEIPTKQVTQDIMEEISLTIDEAKLKKMADEMLRQRCTSGDEHQYHIDQMKNFLQSDIVWESRKEILVSPHPQKITPLVQSCQRDPEAPALSLINQDLLYLKKGNSGPEKIVLSLHKFLAIVFNDDDIEERTSRWVNKCIKKFNPYARYGVENWKNPHAKIFYIRRQKEPGRPKEEIYSNSKIVQVIKTFWELGHEHKFITEIVARRANDCIVSITEPDYKVHDYANTGLLWSLSVFIRSLVIWERVHDFQLGIESYQQKINLTAPTITFPGIEEYDVFSIVYEPVHGIIYTNSKKEKRVMRPSEIHKFCDATLRRTLEGLKSYYNDVKYGYVQKELTNDEVEFLKLFVEEIEVRLNYRDQMRRWEMYVNGRPLGPRRERPE</sequence>
<gene>
    <name evidence="2" type="ORF">Tco_1089950</name>
</gene>
<organism evidence="2 3">
    <name type="scientific">Tanacetum coccineum</name>
    <dbReference type="NCBI Taxonomy" id="301880"/>
    <lineage>
        <taxon>Eukaryota</taxon>
        <taxon>Viridiplantae</taxon>
        <taxon>Streptophyta</taxon>
        <taxon>Embryophyta</taxon>
        <taxon>Tracheophyta</taxon>
        <taxon>Spermatophyta</taxon>
        <taxon>Magnoliopsida</taxon>
        <taxon>eudicotyledons</taxon>
        <taxon>Gunneridae</taxon>
        <taxon>Pentapetalae</taxon>
        <taxon>asterids</taxon>
        <taxon>campanulids</taxon>
        <taxon>Asterales</taxon>
        <taxon>Asteraceae</taxon>
        <taxon>Asteroideae</taxon>
        <taxon>Anthemideae</taxon>
        <taxon>Anthemidinae</taxon>
        <taxon>Tanacetum</taxon>
    </lineage>
</organism>
<reference evidence="2" key="1">
    <citation type="journal article" date="2022" name="Int. J. Mol. Sci.">
        <title>Draft Genome of Tanacetum Coccineum: Genomic Comparison of Closely Related Tanacetum-Family Plants.</title>
        <authorList>
            <person name="Yamashiro T."/>
            <person name="Shiraishi A."/>
            <person name="Nakayama K."/>
            <person name="Satake H."/>
        </authorList>
    </citation>
    <scope>NUCLEOTIDE SEQUENCE</scope>
</reference>
<accession>A0ABQ5I4Y8</accession>
<reference evidence="2" key="2">
    <citation type="submission" date="2022-01" db="EMBL/GenBank/DDBJ databases">
        <authorList>
            <person name="Yamashiro T."/>
            <person name="Shiraishi A."/>
            <person name="Satake H."/>
            <person name="Nakayama K."/>
        </authorList>
    </citation>
    <scope>NUCLEOTIDE SEQUENCE</scope>
</reference>
<protein>
    <submittedName>
        <fullName evidence="2">Uncharacterized protein</fullName>
    </submittedName>
</protein>
<feature type="compositionally biased region" description="Low complexity" evidence="1">
    <location>
        <begin position="73"/>
        <end position="84"/>
    </location>
</feature>
<feature type="region of interest" description="Disordered" evidence="1">
    <location>
        <begin position="282"/>
        <end position="309"/>
    </location>
</feature>
<evidence type="ECO:0000313" key="2">
    <source>
        <dbReference type="EMBL" id="GJT94432.1"/>
    </source>
</evidence>